<protein>
    <submittedName>
        <fullName evidence="2">Uncharacterized protein</fullName>
    </submittedName>
</protein>
<dbReference type="AlphaFoldDB" id="A0A7Y4L6U1"/>
<comment type="caution">
    <text evidence="2">The sequence shown here is derived from an EMBL/GenBank/DDBJ whole genome shotgun (WGS) entry which is preliminary data.</text>
</comment>
<sequence length="112" mass="12218">MSGEDDPVRRRIAQLVARAEAIVERQEAGASDGRWAMTAFSRYRLCTLVGVLPYTQDTTEDDGDALGLLEEAAQAVDDLEVPLEDLTWRLALGDAIRATAASIRVVRDADDV</sequence>
<gene>
    <name evidence="1" type="ORF">HNR71_002324</name>
    <name evidence="2" type="ORF">HPO96_35030</name>
</gene>
<keyword evidence="3" id="KW-1185">Reference proteome</keyword>
<name>A0A7Y4L6U1_9ACTN</name>
<evidence type="ECO:0000313" key="3">
    <source>
        <dbReference type="Proteomes" id="UP000534306"/>
    </source>
</evidence>
<proteinExistence type="predicted"/>
<dbReference type="Proteomes" id="UP000553957">
    <property type="component" value="Unassembled WGS sequence"/>
</dbReference>
<dbReference type="EMBL" id="JABJRC010000013">
    <property type="protein sequence ID" value="NOL45475.1"/>
    <property type="molecule type" value="Genomic_DNA"/>
</dbReference>
<reference evidence="1 4" key="2">
    <citation type="submission" date="2020-08" db="EMBL/GenBank/DDBJ databases">
        <title>Sequencing the genomes of 1000 actinobacteria strains.</title>
        <authorList>
            <person name="Klenk H.-P."/>
        </authorList>
    </citation>
    <scope>NUCLEOTIDE SEQUENCE [LARGE SCALE GENOMIC DNA]</scope>
    <source>
        <strain evidence="1 4">DSM 15626</strain>
    </source>
</reference>
<dbReference type="Proteomes" id="UP000534306">
    <property type="component" value="Unassembled WGS sequence"/>
</dbReference>
<reference evidence="2 3" key="1">
    <citation type="submission" date="2020-05" db="EMBL/GenBank/DDBJ databases">
        <title>Genome sequence of Kribbella sandramycini ATCC 39419.</title>
        <authorList>
            <person name="Maclea K.S."/>
            <person name="Fair J.L."/>
        </authorList>
    </citation>
    <scope>NUCLEOTIDE SEQUENCE [LARGE SCALE GENOMIC DNA]</scope>
    <source>
        <strain evidence="2 3">ATCC 39419</strain>
    </source>
</reference>
<organism evidence="2 3">
    <name type="scientific">Kribbella sandramycini</name>
    <dbReference type="NCBI Taxonomy" id="60450"/>
    <lineage>
        <taxon>Bacteria</taxon>
        <taxon>Bacillati</taxon>
        <taxon>Actinomycetota</taxon>
        <taxon>Actinomycetes</taxon>
        <taxon>Propionibacteriales</taxon>
        <taxon>Kribbellaceae</taxon>
        <taxon>Kribbella</taxon>
    </lineage>
</organism>
<evidence type="ECO:0000313" key="2">
    <source>
        <dbReference type="EMBL" id="NOL45475.1"/>
    </source>
</evidence>
<dbReference type="RefSeq" id="WP_171678773.1">
    <property type="nucleotide sequence ID" value="NZ_BAAAGT010000004.1"/>
</dbReference>
<accession>A0A7Y4L6U1</accession>
<dbReference type="EMBL" id="JACHKF010000001">
    <property type="protein sequence ID" value="MBB6566687.1"/>
    <property type="molecule type" value="Genomic_DNA"/>
</dbReference>
<evidence type="ECO:0000313" key="4">
    <source>
        <dbReference type="Proteomes" id="UP000553957"/>
    </source>
</evidence>
<evidence type="ECO:0000313" key="1">
    <source>
        <dbReference type="EMBL" id="MBB6566687.1"/>
    </source>
</evidence>